<reference evidence="2" key="1">
    <citation type="submission" date="2022-05" db="EMBL/GenBank/DDBJ databases">
        <title>Sphingomonas sp. strain RMG20 Genome sequencing and assembly.</title>
        <authorList>
            <person name="Kim I."/>
        </authorList>
    </citation>
    <scope>NUCLEOTIDE SEQUENCE</scope>
    <source>
        <strain evidence="2">RMG20</strain>
    </source>
</reference>
<protein>
    <submittedName>
        <fullName evidence="2">Uncharacterized protein</fullName>
    </submittedName>
</protein>
<gene>
    <name evidence="2" type="ORF">M9980_14035</name>
</gene>
<evidence type="ECO:0000256" key="1">
    <source>
        <dbReference type="SAM" id="Phobius"/>
    </source>
</evidence>
<evidence type="ECO:0000313" key="2">
    <source>
        <dbReference type="EMBL" id="URW75620.1"/>
    </source>
</evidence>
<dbReference type="Proteomes" id="UP001055580">
    <property type="component" value="Chromosome"/>
</dbReference>
<keyword evidence="3" id="KW-1185">Reference proteome</keyword>
<keyword evidence="1" id="KW-0812">Transmembrane</keyword>
<sequence length="200" mass="21336">MILGVVIVMLALCVVIGLSTQPRKAFVALPAAVLAMVVLIEEAGVAPRLAVIAGLLISLALSVSWRSAGVAKAPQPSPADRAWDRLAGSAGFLARGRVAAVRRRRELLVSRGDDIDPFSSFGELRLKLERRVPELIENYLDEAATAPKLRRHLLMSELLGEIEGLVARAEAVDPTAIARADRRTALRAHLGRGADRGGGE</sequence>
<accession>A0ABY4TT88</accession>
<evidence type="ECO:0000313" key="3">
    <source>
        <dbReference type="Proteomes" id="UP001055580"/>
    </source>
</evidence>
<dbReference type="RefSeq" id="WP_250752010.1">
    <property type="nucleotide sequence ID" value="NZ_CP098401.1"/>
</dbReference>
<keyword evidence="1" id="KW-0472">Membrane</keyword>
<feature type="transmembrane region" description="Helical" evidence="1">
    <location>
        <begin position="45"/>
        <end position="65"/>
    </location>
</feature>
<proteinExistence type="predicted"/>
<dbReference type="EMBL" id="CP098401">
    <property type="protein sequence ID" value="URW75620.1"/>
    <property type="molecule type" value="Genomic_DNA"/>
</dbReference>
<organism evidence="2 3">
    <name type="scientific">Sphingomonas donggukensis</name>
    <dbReference type="NCBI Taxonomy" id="2949093"/>
    <lineage>
        <taxon>Bacteria</taxon>
        <taxon>Pseudomonadati</taxon>
        <taxon>Pseudomonadota</taxon>
        <taxon>Alphaproteobacteria</taxon>
        <taxon>Sphingomonadales</taxon>
        <taxon>Sphingomonadaceae</taxon>
        <taxon>Sphingomonas</taxon>
    </lineage>
</organism>
<name>A0ABY4TT88_9SPHN</name>
<keyword evidence="1" id="KW-1133">Transmembrane helix</keyword>